<evidence type="ECO:0000313" key="9">
    <source>
        <dbReference type="Proteomes" id="UP000887575"/>
    </source>
</evidence>
<dbReference type="Proteomes" id="UP000887575">
    <property type="component" value="Unassembled WGS sequence"/>
</dbReference>
<proteinExistence type="inferred from homology"/>
<evidence type="ECO:0000256" key="1">
    <source>
        <dbReference type="ARBA" id="ARBA00004496"/>
    </source>
</evidence>
<dbReference type="GO" id="GO:0000049">
    <property type="term" value="F:tRNA binding"/>
    <property type="evidence" value="ECO:0007669"/>
    <property type="project" value="TreeGrafter"/>
</dbReference>
<dbReference type="WBParaSite" id="MBELARI_LOCUS19650">
    <property type="protein sequence ID" value="MBELARI_LOCUS19650"/>
    <property type="gene ID" value="MBELARI_LOCUS19650"/>
</dbReference>
<dbReference type="PANTHER" id="PTHR15239:SF6">
    <property type="entry name" value="RIBOSOME QUALITY CONTROL COMPLEX SUBUNIT NEMF"/>
    <property type="match status" value="1"/>
</dbReference>
<dbReference type="GO" id="GO:1990116">
    <property type="term" value="P:ribosome-associated ubiquitin-dependent protein catabolic process"/>
    <property type="evidence" value="ECO:0007669"/>
    <property type="project" value="TreeGrafter"/>
</dbReference>
<dbReference type="Pfam" id="PF11923">
    <property type="entry name" value="NFACT-C"/>
    <property type="match status" value="1"/>
</dbReference>
<dbReference type="GO" id="GO:0043023">
    <property type="term" value="F:ribosomal large subunit binding"/>
    <property type="evidence" value="ECO:0007669"/>
    <property type="project" value="TreeGrafter"/>
</dbReference>
<dbReference type="GO" id="GO:0005737">
    <property type="term" value="C:cytoplasm"/>
    <property type="evidence" value="ECO:0007669"/>
    <property type="project" value="UniProtKB-SubCell"/>
</dbReference>
<evidence type="ECO:0000259" key="7">
    <source>
        <dbReference type="Pfam" id="PF05670"/>
    </source>
</evidence>
<evidence type="ECO:0000256" key="2">
    <source>
        <dbReference type="ARBA" id="ARBA00008318"/>
    </source>
</evidence>
<organism evidence="9 10">
    <name type="scientific">Mesorhabditis belari</name>
    <dbReference type="NCBI Taxonomy" id="2138241"/>
    <lineage>
        <taxon>Eukaryota</taxon>
        <taxon>Metazoa</taxon>
        <taxon>Ecdysozoa</taxon>
        <taxon>Nematoda</taxon>
        <taxon>Chromadorea</taxon>
        <taxon>Rhabditida</taxon>
        <taxon>Rhabditina</taxon>
        <taxon>Rhabditomorpha</taxon>
        <taxon>Rhabditoidea</taxon>
        <taxon>Rhabditidae</taxon>
        <taxon>Mesorhabditinae</taxon>
        <taxon>Mesorhabditis</taxon>
    </lineage>
</organism>
<feature type="coiled-coil region" evidence="5">
    <location>
        <begin position="113"/>
        <end position="147"/>
    </location>
</feature>
<sequence length="725" mass="82515">MIEHVLLLHGFPAKAQFEINVKVDDATILQIYNALETGKKIFEGIQTNASTGILTYKKEQRADGKFVETFEDYHPYIFQQALQLLYHSYPSFSAAVDEFYAKQETQKLEQKALNIEKEAIKKLNNVKKDQEARILALEEAKRQQEIMGERIVLNESLIERALMVMRTMIASRSDWSAIEQLWKQAVQSGDETATRIVKLELESNQFVMRLGDPFNEEEPLVDVKIDIALNAYQNSRKYFVDKKAADVKKGKTIQAQAKAIKNAQAKAKDTIDLVRIKTDVVKSRKQFWFEKFVWFISSEDYIVIAGRDAQQNEMVVKRYLRPGDIYVHADLRGAASVVIRNKNVNNEIPPKTLIEAAQLAICYSGAWDSKVISNAWWVHHDQVTRTAPTGEYLPSGSFMIRGKKNFLPPSQLVLGFALLFKLDEDSIKRHEGERNQFNNGEEETPKQEDDENEDEICGEEEDGAEDEENEEEEEMQFPDVNVPINTLSLADTQEEYSILEIGAKANRPAQLVRPETRKYLEDKHQVEDLTTKLKREQAAAARQKKKQKLIKKKYADQDEEEREQRMQILGSRGQPKNVPEKKEEQPVVEQKPRKETKRDTMPKNPSQEGGDEGVTDENVVMIDDVVEENVLQTLTGRPLEEDTLLFALPVVAPYNTLTTYKYKVKLTPGTGKRGKAVKSALELFMRTTAAAPREVALMKALIGDDSASRNVPGKVKVSAPQLHAK</sequence>
<comment type="subcellular location">
    <subcellularLocation>
        <location evidence="1">Cytoplasm</location>
    </subcellularLocation>
</comment>
<protein>
    <submittedName>
        <fullName evidence="10">Uncharacterized protein</fullName>
    </submittedName>
</protein>
<evidence type="ECO:0000256" key="6">
    <source>
        <dbReference type="SAM" id="MobiDB-lite"/>
    </source>
</evidence>
<feature type="compositionally biased region" description="Acidic residues" evidence="6">
    <location>
        <begin position="448"/>
        <end position="476"/>
    </location>
</feature>
<dbReference type="PANTHER" id="PTHR15239">
    <property type="entry name" value="NUCLEAR EXPORT MEDIATOR FACTOR NEMF"/>
    <property type="match status" value="1"/>
</dbReference>
<reference evidence="10" key="1">
    <citation type="submission" date="2024-02" db="UniProtKB">
        <authorList>
            <consortium name="WormBaseParasite"/>
        </authorList>
    </citation>
    <scope>IDENTIFICATION</scope>
</reference>
<dbReference type="GO" id="GO:0072344">
    <property type="term" value="P:rescue of stalled ribosome"/>
    <property type="evidence" value="ECO:0007669"/>
    <property type="project" value="TreeGrafter"/>
</dbReference>
<accession>A0AAF3EZV8</accession>
<dbReference type="InterPro" id="IPR008532">
    <property type="entry name" value="NFACT_RNA-bd"/>
</dbReference>
<feature type="compositionally biased region" description="Basic and acidic residues" evidence="6">
    <location>
        <begin position="578"/>
        <end position="601"/>
    </location>
</feature>
<dbReference type="Pfam" id="PF05670">
    <property type="entry name" value="NFACT-R_1"/>
    <property type="match status" value="1"/>
</dbReference>
<feature type="region of interest" description="Disordered" evidence="6">
    <location>
        <begin position="523"/>
        <end position="616"/>
    </location>
</feature>
<feature type="region of interest" description="Disordered" evidence="6">
    <location>
        <begin position="431"/>
        <end position="482"/>
    </location>
</feature>
<comment type="similarity">
    <text evidence="2">Belongs to the NEMF family.</text>
</comment>
<evidence type="ECO:0000259" key="8">
    <source>
        <dbReference type="Pfam" id="PF11923"/>
    </source>
</evidence>
<evidence type="ECO:0000313" key="10">
    <source>
        <dbReference type="WBParaSite" id="MBELARI_LOCUS19650"/>
    </source>
</evidence>
<evidence type="ECO:0000256" key="4">
    <source>
        <dbReference type="ARBA" id="ARBA00023054"/>
    </source>
</evidence>
<feature type="compositionally biased region" description="Basic and acidic residues" evidence="6">
    <location>
        <begin position="523"/>
        <end position="537"/>
    </location>
</feature>
<feature type="domain" description="NFACT protein C-terminal" evidence="8">
    <location>
        <begin position="627"/>
        <end position="718"/>
    </location>
</feature>
<name>A0AAF3EZV8_9BILA</name>
<feature type="domain" description="NFACT RNA-binding" evidence="7">
    <location>
        <begin position="291"/>
        <end position="402"/>
    </location>
</feature>
<dbReference type="GO" id="GO:1990112">
    <property type="term" value="C:RQC complex"/>
    <property type="evidence" value="ECO:0007669"/>
    <property type="project" value="TreeGrafter"/>
</dbReference>
<keyword evidence="3" id="KW-0963">Cytoplasm</keyword>
<dbReference type="InterPro" id="IPR021846">
    <property type="entry name" value="NFACT-C"/>
</dbReference>
<dbReference type="AlphaFoldDB" id="A0AAF3EZV8"/>
<evidence type="ECO:0000256" key="5">
    <source>
        <dbReference type="SAM" id="Coils"/>
    </source>
</evidence>
<evidence type="ECO:0000256" key="3">
    <source>
        <dbReference type="ARBA" id="ARBA00022490"/>
    </source>
</evidence>
<keyword evidence="4 5" id="KW-0175">Coiled coil</keyword>
<dbReference type="InterPro" id="IPR051608">
    <property type="entry name" value="RQC_Subunit_NEMF"/>
</dbReference>
<keyword evidence="9" id="KW-1185">Reference proteome</keyword>
<feature type="compositionally biased region" description="Basic residues" evidence="6">
    <location>
        <begin position="542"/>
        <end position="552"/>
    </location>
</feature>